<evidence type="ECO:0000313" key="7">
    <source>
        <dbReference type="EMBL" id="KAK7735883.1"/>
    </source>
</evidence>
<dbReference type="Pfam" id="PF12656">
    <property type="entry name" value="G-patch_2"/>
    <property type="match status" value="1"/>
</dbReference>
<reference evidence="7 8" key="1">
    <citation type="journal article" date="2023" name="PLoS ONE">
        <title>Cytospora paraplurivora sp. nov. isolated from orchards with fruit tree decline syndrome in Ontario, Canada.</title>
        <authorList>
            <person name="Ilyukhin E."/>
            <person name="Nguyen H.D.T."/>
            <person name="Castle A.J."/>
            <person name="Ellouze W."/>
        </authorList>
    </citation>
    <scope>NUCLEOTIDE SEQUENCE [LARGE SCALE GENOMIC DNA]</scope>
    <source>
        <strain evidence="7 8">FDS-564</strain>
    </source>
</reference>
<keyword evidence="4" id="KW-0747">Spliceosome</keyword>
<dbReference type="GO" id="GO:0000398">
    <property type="term" value="P:mRNA splicing, via spliceosome"/>
    <property type="evidence" value="ECO:0007669"/>
    <property type="project" value="UniProtKB-UniRule"/>
</dbReference>
<dbReference type="PANTHER" id="PTHR15818">
    <property type="entry name" value="G PATCH AND KOW-CONTAINING"/>
    <property type="match status" value="1"/>
</dbReference>
<dbReference type="GO" id="GO:0005681">
    <property type="term" value="C:spliceosomal complex"/>
    <property type="evidence" value="ECO:0007669"/>
    <property type="project" value="UniProtKB-UniRule"/>
</dbReference>
<comment type="similarity">
    <text evidence="2 4">Belongs to the SPP2 family.</text>
</comment>
<dbReference type="Proteomes" id="UP001320245">
    <property type="component" value="Unassembled WGS sequence"/>
</dbReference>
<comment type="caution">
    <text evidence="7">The sequence shown here is derived from an EMBL/GenBank/DDBJ whole genome shotgun (WGS) entry which is preliminary data.</text>
</comment>
<evidence type="ECO:0000256" key="4">
    <source>
        <dbReference type="RuleBase" id="RU369096"/>
    </source>
</evidence>
<feature type="region of interest" description="Disordered" evidence="5">
    <location>
        <begin position="1"/>
        <end position="153"/>
    </location>
</feature>
<evidence type="ECO:0000259" key="6">
    <source>
        <dbReference type="Pfam" id="PF12656"/>
    </source>
</evidence>
<organism evidence="7 8">
    <name type="scientific">Cytospora paraplurivora</name>
    <dbReference type="NCBI Taxonomy" id="2898453"/>
    <lineage>
        <taxon>Eukaryota</taxon>
        <taxon>Fungi</taxon>
        <taxon>Dikarya</taxon>
        <taxon>Ascomycota</taxon>
        <taxon>Pezizomycotina</taxon>
        <taxon>Sordariomycetes</taxon>
        <taxon>Sordariomycetidae</taxon>
        <taxon>Diaporthales</taxon>
        <taxon>Cytosporaceae</taxon>
        <taxon>Cytospora</taxon>
    </lineage>
</organism>
<keyword evidence="8" id="KW-1185">Reference proteome</keyword>
<evidence type="ECO:0000256" key="1">
    <source>
        <dbReference type="ARBA" id="ARBA00004123"/>
    </source>
</evidence>
<feature type="compositionally biased region" description="Basic and acidic residues" evidence="5">
    <location>
        <begin position="213"/>
        <end position="223"/>
    </location>
</feature>
<feature type="compositionally biased region" description="Low complexity" evidence="5">
    <location>
        <begin position="16"/>
        <end position="26"/>
    </location>
</feature>
<dbReference type="EMBL" id="JAJSPL020000036">
    <property type="protein sequence ID" value="KAK7735883.1"/>
    <property type="molecule type" value="Genomic_DNA"/>
</dbReference>
<feature type="compositionally biased region" description="Basic and acidic residues" evidence="5">
    <location>
        <begin position="249"/>
        <end position="314"/>
    </location>
</feature>
<keyword evidence="4" id="KW-0508">mRNA splicing</keyword>
<feature type="compositionally biased region" description="Acidic residues" evidence="5">
    <location>
        <begin position="43"/>
        <end position="53"/>
    </location>
</feature>
<name>A0AAN9YD79_9PEZI</name>
<dbReference type="InterPro" id="IPR026822">
    <property type="entry name" value="Spp2/MOS2_G-patch"/>
</dbReference>
<dbReference type="InterPro" id="IPR045166">
    <property type="entry name" value="Spp2-like"/>
</dbReference>
<feature type="compositionally biased region" description="Basic and acidic residues" evidence="5">
    <location>
        <begin position="73"/>
        <end position="95"/>
    </location>
</feature>
<evidence type="ECO:0000256" key="3">
    <source>
        <dbReference type="ARBA" id="ARBA00023242"/>
    </source>
</evidence>
<proteinExistence type="inferred from homology"/>
<comment type="function">
    <text evidence="4">Involved in spliceosome maturation and the first step of pre-mRNA splicing.</text>
</comment>
<feature type="domain" description="Spp2/MOS2 G-patch" evidence="6">
    <location>
        <begin position="187"/>
        <end position="238"/>
    </location>
</feature>
<keyword evidence="3 4" id="KW-0539">Nucleus</keyword>
<comment type="subcellular location">
    <subcellularLocation>
        <location evidence="1 4">Nucleus</location>
    </subcellularLocation>
</comment>
<accession>A0AAN9YD79</accession>
<feature type="compositionally biased region" description="Basic and acidic residues" evidence="5">
    <location>
        <begin position="143"/>
        <end position="152"/>
    </location>
</feature>
<dbReference type="AlphaFoldDB" id="A0AAN9YD79"/>
<feature type="compositionally biased region" description="Basic and acidic residues" evidence="5">
    <location>
        <begin position="108"/>
        <end position="119"/>
    </location>
</feature>
<protein>
    <recommendedName>
        <fullName evidence="4">Pre-mRNA-splicing factor</fullName>
    </recommendedName>
</protein>
<evidence type="ECO:0000256" key="5">
    <source>
        <dbReference type="SAM" id="MobiDB-lite"/>
    </source>
</evidence>
<evidence type="ECO:0000313" key="8">
    <source>
        <dbReference type="Proteomes" id="UP001320245"/>
    </source>
</evidence>
<dbReference type="PANTHER" id="PTHR15818:SF2">
    <property type="entry name" value="G-PATCH DOMAIN AND KOW MOTIFS-CONTAINING PROTEIN"/>
    <property type="match status" value="1"/>
</dbReference>
<gene>
    <name evidence="7" type="primary">spp2</name>
    <name evidence="7" type="ORF">SLS53_007260</name>
</gene>
<keyword evidence="4" id="KW-0507">mRNA processing</keyword>
<evidence type="ECO:0000256" key="2">
    <source>
        <dbReference type="ARBA" id="ARBA00008576"/>
    </source>
</evidence>
<feature type="region of interest" description="Disordered" evidence="5">
    <location>
        <begin position="204"/>
        <end position="320"/>
    </location>
</feature>
<sequence length="320" mass="36404">MADQDSSRIAIRFGASTSSGTKSTSRPTPPTALGKRPRPRFDNEDDSDGDEAADAQPEAITHFGTNGAEFFDDERTREDQAASDDRNNGSRRRDSPANGSGEQLAKTNKVEDSKEEEPLKFGLTVSKKPKQGEGGVADIEEAEAVKAPKTADEEAMDALLGNESKRQRLLHRTEDDAYRDAAADAPEVDDIATYDVFPVEGFGESLLKGQGWDGKKRGPEAKEIKRRPTGMGLGAKKLTAEEDLGGWDSRGKRSDKKPRLEDYRRERDRESSKREDRYRDSYKNERDRERERPRDRNRDRERDRDRDRDSYRHRDRDRRR</sequence>